<sequence length="96" mass="10368">MKLPPAHKNFSLSHLPDSSIVPRAKAVVFEALLVVNHQLYVDLGDDSHHMETASYYLTISVTPGPGLKMDALPPQVTTNPMVGSVHPAYGPSYPGF</sequence>
<dbReference type="Proteomes" id="UP001165960">
    <property type="component" value="Unassembled WGS sequence"/>
</dbReference>
<keyword evidence="2" id="KW-1185">Reference proteome</keyword>
<dbReference type="EMBL" id="QTSX02000300">
    <property type="protein sequence ID" value="KAJ9087245.1"/>
    <property type="molecule type" value="Genomic_DNA"/>
</dbReference>
<accession>A0ACC2UK73</accession>
<evidence type="ECO:0000313" key="2">
    <source>
        <dbReference type="Proteomes" id="UP001165960"/>
    </source>
</evidence>
<organism evidence="1 2">
    <name type="scientific">Entomophthora muscae</name>
    <dbReference type="NCBI Taxonomy" id="34485"/>
    <lineage>
        <taxon>Eukaryota</taxon>
        <taxon>Fungi</taxon>
        <taxon>Fungi incertae sedis</taxon>
        <taxon>Zoopagomycota</taxon>
        <taxon>Entomophthoromycotina</taxon>
        <taxon>Entomophthoromycetes</taxon>
        <taxon>Entomophthorales</taxon>
        <taxon>Entomophthoraceae</taxon>
        <taxon>Entomophthora</taxon>
    </lineage>
</organism>
<reference evidence="1" key="1">
    <citation type="submission" date="2022-04" db="EMBL/GenBank/DDBJ databases">
        <title>Genome of the entomopathogenic fungus Entomophthora muscae.</title>
        <authorList>
            <person name="Elya C."/>
            <person name="Lovett B.R."/>
            <person name="Lee E."/>
            <person name="Macias A.M."/>
            <person name="Hajek A.E."/>
            <person name="De Bivort B.L."/>
            <person name="Kasson M.T."/>
            <person name="De Fine Licht H.H."/>
            <person name="Stajich J.E."/>
        </authorList>
    </citation>
    <scope>NUCLEOTIDE SEQUENCE</scope>
    <source>
        <strain evidence="1">Berkeley</strain>
    </source>
</reference>
<proteinExistence type="predicted"/>
<name>A0ACC2UK73_9FUNG</name>
<protein>
    <submittedName>
        <fullName evidence="1">Uncharacterized protein</fullName>
    </submittedName>
</protein>
<gene>
    <name evidence="1" type="ORF">DSO57_1034978</name>
</gene>
<evidence type="ECO:0000313" key="1">
    <source>
        <dbReference type="EMBL" id="KAJ9087245.1"/>
    </source>
</evidence>
<comment type="caution">
    <text evidence="1">The sequence shown here is derived from an EMBL/GenBank/DDBJ whole genome shotgun (WGS) entry which is preliminary data.</text>
</comment>